<evidence type="ECO:0000313" key="2">
    <source>
        <dbReference type="EMBL" id="KAI1231058.1"/>
    </source>
</evidence>
<reference evidence="1" key="1">
    <citation type="submission" date="2020-10" db="EMBL/GenBank/DDBJ databases">
        <title>Feather gene expression reveals the developmental basis of iridescence in African starlings.</title>
        <authorList>
            <person name="Rubenstein D.R."/>
        </authorList>
    </citation>
    <scope>NUCLEOTIDE SEQUENCE</scope>
    <source>
        <strain evidence="1">SS15</strain>
        <tissue evidence="1">Liver</tissue>
    </source>
</reference>
<dbReference type="EMBL" id="JADDUC010000113">
    <property type="protein sequence ID" value="KAG0118394.1"/>
    <property type="molecule type" value="Genomic_DNA"/>
</dbReference>
<name>A0A835NPB8_9PASS</name>
<keyword evidence="3" id="KW-1185">Reference proteome</keyword>
<gene>
    <name evidence="2" type="ORF">IHE44_0008503</name>
    <name evidence="1" type="ORF">IHE44_001133</name>
</gene>
<dbReference type="AlphaFoldDB" id="A0A835NPB8"/>
<organism evidence="1">
    <name type="scientific">Lamprotornis superbus</name>
    <dbReference type="NCBI Taxonomy" id="245042"/>
    <lineage>
        <taxon>Eukaryota</taxon>
        <taxon>Metazoa</taxon>
        <taxon>Chordata</taxon>
        <taxon>Craniata</taxon>
        <taxon>Vertebrata</taxon>
        <taxon>Euteleostomi</taxon>
        <taxon>Archelosauria</taxon>
        <taxon>Archosauria</taxon>
        <taxon>Dinosauria</taxon>
        <taxon>Saurischia</taxon>
        <taxon>Theropoda</taxon>
        <taxon>Coelurosauria</taxon>
        <taxon>Aves</taxon>
        <taxon>Neognathae</taxon>
        <taxon>Neoaves</taxon>
        <taxon>Telluraves</taxon>
        <taxon>Australaves</taxon>
        <taxon>Passeriformes</taxon>
        <taxon>Sturnidae</taxon>
        <taxon>Lamprotornis</taxon>
    </lineage>
</organism>
<comment type="caution">
    <text evidence="1">The sequence shown here is derived from an EMBL/GenBank/DDBJ whole genome shotgun (WGS) entry which is preliminary data.</text>
</comment>
<evidence type="ECO:0000313" key="1">
    <source>
        <dbReference type="EMBL" id="KAG0118394.1"/>
    </source>
</evidence>
<dbReference type="EMBL" id="JADDUC020000028">
    <property type="protein sequence ID" value="KAI1231058.1"/>
    <property type="molecule type" value="Genomic_DNA"/>
</dbReference>
<dbReference type="Proteomes" id="UP000618051">
    <property type="component" value="Unassembled WGS sequence"/>
</dbReference>
<reference evidence="2 3" key="2">
    <citation type="journal article" date="2021" name="J. Hered.">
        <title>Feather Gene Expression Elucidates the Developmental Basis of Plumage Iridescence in African Starlings.</title>
        <authorList>
            <person name="Rubenstein D.R."/>
            <person name="Corvelo A."/>
            <person name="MacManes M.D."/>
            <person name="Maia R."/>
            <person name="Narzisi G."/>
            <person name="Rousaki A."/>
            <person name="Vandenabeele P."/>
            <person name="Shawkey M.D."/>
            <person name="Solomon J."/>
        </authorList>
    </citation>
    <scope>NUCLEOTIDE SEQUENCE [LARGE SCALE GENOMIC DNA]</scope>
    <source>
        <strain evidence="2">SS15</strain>
    </source>
</reference>
<accession>A0A835NPB8</accession>
<proteinExistence type="predicted"/>
<reference evidence="2" key="3">
    <citation type="submission" date="2022-01" db="EMBL/GenBank/DDBJ databases">
        <authorList>
            <person name="Rubenstein D.R."/>
        </authorList>
    </citation>
    <scope>NUCLEOTIDE SEQUENCE</scope>
    <source>
        <strain evidence="2">SS15</strain>
        <tissue evidence="2">Liver</tissue>
    </source>
</reference>
<protein>
    <submittedName>
        <fullName evidence="1">Uncharacterized protein</fullName>
    </submittedName>
</protein>
<sequence>MGSVSTATSALWEAEKPFGWQEVVPDQRDCHLRMKEGDADVCQEVHYIKSTFECGNRFLAVPNIRTGVIFHIPISGELRIDAGIQPVPSAESEAANSCSSINADQTLWL</sequence>
<evidence type="ECO:0000313" key="3">
    <source>
        <dbReference type="Proteomes" id="UP000618051"/>
    </source>
</evidence>
<dbReference type="OrthoDB" id="8961654at2759"/>